<feature type="compositionally biased region" description="Low complexity" evidence="2">
    <location>
        <begin position="223"/>
        <end position="233"/>
    </location>
</feature>
<evidence type="ECO:0000256" key="1">
    <source>
        <dbReference type="SAM" id="Coils"/>
    </source>
</evidence>
<keyword evidence="4" id="KW-1185">Reference proteome</keyword>
<proteinExistence type="predicted"/>
<dbReference type="Proteomes" id="UP000799772">
    <property type="component" value="Unassembled WGS sequence"/>
</dbReference>
<organism evidence="3 4">
    <name type="scientific">Rhizodiscina lignyota</name>
    <dbReference type="NCBI Taxonomy" id="1504668"/>
    <lineage>
        <taxon>Eukaryota</taxon>
        <taxon>Fungi</taxon>
        <taxon>Dikarya</taxon>
        <taxon>Ascomycota</taxon>
        <taxon>Pezizomycotina</taxon>
        <taxon>Dothideomycetes</taxon>
        <taxon>Pleosporomycetidae</taxon>
        <taxon>Aulographales</taxon>
        <taxon>Rhizodiscinaceae</taxon>
        <taxon>Rhizodiscina</taxon>
    </lineage>
</organism>
<keyword evidence="1" id="KW-0175">Coiled coil</keyword>
<comment type="caution">
    <text evidence="3">The sequence shown here is derived from an EMBL/GenBank/DDBJ whole genome shotgun (WGS) entry which is preliminary data.</text>
</comment>
<gene>
    <name evidence="3" type="ORF">NA57DRAFT_55578</name>
</gene>
<feature type="coiled-coil region" evidence="1">
    <location>
        <begin position="13"/>
        <end position="148"/>
    </location>
</feature>
<reference evidence="3" key="1">
    <citation type="journal article" date="2020" name="Stud. Mycol.">
        <title>101 Dothideomycetes genomes: a test case for predicting lifestyles and emergence of pathogens.</title>
        <authorList>
            <person name="Haridas S."/>
            <person name="Albert R."/>
            <person name="Binder M."/>
            <person name="Bloem J."/>
            <person name="Labutti K."/>
            <person name="Salamov A."/>
            <person name="Andreopoulos B."/>
            <person name="Baker S."/>
            <person name="Barry K."/>
            <person name="Bills G."/>
            <person name="Bluhm B."/>
            <person name="Cannon C."/>
            <person name="Castanera R."/>
            <person name="Culley D."/>
            <person name="Daum C."/>
            <person name="Ezra D."/>
            <person name="Gonzalez J."/>
            <person name="Henrissat B."/>
            <person name="Kuo A."/>
            <person name="Liang C."/>
            <person name="Lipzen A."/>
            <person name="Lutzoni F."/>
            <person name="Magnuson J."/>
            <person name="Mondo S."/>
            <person name="Nolan M."/>
            <person name="Ohm R."/>
            <person name="Pangilinan J."/>
            <person name="Park H.-J."/>
            <person name="Ramirez L."/>
            <person name="Alfaro M."/>
            <person name="Sun H."/>
            <person name="Tritt A."/>
            <person name="Yoshinaga Y."/>
            <person name="Zwiers L.-H."/>
            <person name="Turgeon B."/>
            <person name="Goodwin S."/>
            <person name="Spatafora J."/>
            <person name="Crous P."/>
            <person name="Grigoriev I."/>
        </authorList>
    </citation>
    <scope>NUCLEOTIDE SEQUENCE</scope>
    <source>
        <strain evidence="3">CBS 133067</strain>
    </source>
</reference>
<sequence>MTRPHSPDCMLWAKNLKDEFAKLKERLAEFVQKAEKRDANVKELQEHASDIATIKHDFDQLKKRVKDIKELEEGNDEDIRDMVDRIEKHGKSLEDLMGKMSLAQKENDKLSQDIEGLQTACSCLKTAMFKLEEKLDRNETAVMKLEEKLKNNGHTGLAKKNDFSDPKTLGHHLKNVMKSQYEEQSMIQTLQARVDELEHMLKSQQQVGMASVVATTSMVDASSSPVVQVSSSPLQARSTVPPAQTPVRPQPSEEMASKANSGKKRKAGVAQTEGQTRRRRRRRTISQPYELLPLGVSDD</sequence>
<name>A0A9P4M752_9PEZI</name>
<protein>
    <submittedName>
        <fullName evidence="3">Uncharacterized protein</fullName>
    </submittedName>
</protein>
<feature type="region of interest" description="Disordered" evidence="2">
    <location>
        <begin position="223"/>
        <end position="299"/>
    </location>
</feature>
<evidence type="ECO:0000313" key="3">
    <source>
        <dbReference type="EMBL" id="KAF2099625.1"/>
    </source>
</evidence>
<dbReference type="Gene3D" id="1.20.5.1700">
    <property type="match status" value="1"/>
</dbReference>
<dbReference type="AlphaFoldDB" id="A0A9P4M752"/>
<evidence type="ECO:0000256" key="2">
    <source>
        <dbReference type="SAM" id="MobiDB-lite"/>
    </source>
</evidence>
<accession>A0A9P4M752</accession>
<dbReference type="EMBL" id="ML978125">
    <property type="protein sequence ID" value="KAF2099625.1"/>
    <property type="molecule type" value="Genomic_DNA"/>
</dbReference>
<evidence type="ECO:0000313" key="4">
    <source>
        <dbReference type="Proteomes" id="UP000799772"/>
    </source>
</evidence>